<dbReference type="SUPFAM" id="SSF46785">
    <property type="entry name" value="Winged helix' DNA-binding domain"/>
    <property type="match status" value="1"/>
</dbReference>
<dbReference type="PANTHER" id="PTHR42756">
    <property type="entry name" value="TRANSCRIPTIONAL REGULATOR, MARR"/>
    <property type="match status" value="1"/>
</dbReference>
<evidence type="ECO:0000259" key="4">
    <source>
        <dbReference type="PROSITE" id="PS50995"/>
    </source>
</evidence>
<keyword evidence="2" id="KW-0238">DNA-binding</keyword>
<keyword evidence="6" id="KW-1185">Reference proteome</keyword>
<comment type="caution">
    <text evidence="5">The sequence shown here is derived from an EMBL/GenBank/DDBJ whole genome shotgun (WGS) entry which is preliminary data.</text>
</comment>
<dbReference type="PATRIC" id="fig|1423792.3.peg.857"/>
<dbReference type="PRINTS" id="PR00598">
    <property type="entry name" value="HTHMARR"/>
</dbReference>
<evidence type="ECO:0000256" key="1">
    <source>
        <dbReference type="ARBA" id="ARBA00023015"/>
    </source>
</evidence>
<keyword evidence="1" id="KW-0805">Transcription regulation</keyword>
<evidence type="ECO:0000313" key="5">
    <source>
        <dbReference type="EMBL" id="KRL11114.1"/>
    </source>
</evidence>
<gene>
    <name evidence="5" type="ORF">FD09_GL000844</name>
</gene>
<dbReference type="STRING" id="1423792.FD09_GL000844"/>
<dbReference type="GO" id="GO:0003677">
    <property type="term" value="F:DNA binding"/>
    <property type="evidence" value="ECO:0007669"/>
    <property type="project" value="UniProtKB-KW"/>
</dbReference>
<evidence type="ECO:0000256" key="2">
    <source>
        <dbReference type="ARBA" id="ARBA00023125"/>
    </source>
</evidence>
<dbReference type="InterPro" id="IPR036388">
    <property type="entry name" value="WH-like_DNA-bd_sf"/>
</dbReference>
<dbReference type="OrthoDB" id="5461037at2"/>
<dbReference type="AlphaFoldDB" id="A0A0R1N162"/>
<dbReference type="SMART" id="SM00347">
    <property type="entry name" value="HTH_MARR"/>
    <property type="match status" value="1"/>
</dbReference>
<dbReference type="InterPro" id="IPR036390">
    <property type="entry name" value="WH_DNA-bd_sf"/>
</dbReference>
<dbReference type="Gene3D" id="1.10.10.10">
    <property type="entry name" value="Winged helix-like DNA-binding domain superfamily/Winged helix DNA-binding domain"/>
    <property type="match status" value="1"/>
</dbReference>
<dbReference type="Proteomes" id="UP000051330">
    <property type="component" value="Unassembled WGS sequence"/>
</dbReference>
<protein>
    <submittedName>
        <fullName evidence="5">Transcriptional regulator</fullName>
    </submittedName>
</protein>
<keyword evidence="3" id="KW-0804">Transcription</keyword>
<sequence length="160" mass="18770">MIDEKSAAEAARKQDEKYINNALVDVYENIMRYEELQIRGSRFRDINARELHIVHAIGLHDHKTTTQVAQEFRMSKGTLTAHLNNLERKGYVERHRNAEDRRIINLGLTRKGRLLYRAHDAFHRRLVKGFLAGMDDDDRQLIKQALMNLETFLDEAQTKK</sequence>
<evidence type="ECO:0000256" key="3">
    <source>
        <dbReference type="ARBA" id="ARBA00023163"/>
    </source>
</evidence>
<accession>A0A0R1N162</accession>
<name>A0A0R1N162_9LACO</name>
<proteinExistence type="predicted"/>
<dbReference type="PROSITE" id="PS50995">
    <property type="entry name" value="HTH_MARR_2"/>
    <property type="match status" value="1"/>
</dbReference>
<feature type="domain" description="HTH marR-type" evidence="4">
    <location>
        <begin position="16"/>
        <end position="151"/>
    </location>
</feature>
<dbReference type="PANTHER" id="PTHR42756:SF1">
    <property type="entry name" value="TRANSCRIPTIONAL REPRESSOR OF EMRAB OPERON"/>
    <property type="match status" value="1"/>
</dbReference>
<dbReference type="RefSeq" id="WP_057821837.1">
    <property type="nucleotide sequence ID" value="NZ_AZEC01000013.1"/>
</dbReference>
<dbReference type="InterPro" id="IPR000835">
    <property type="entry name" value="HTH_MarR-typ"/>
</dbReference>
<dbReference type="EMBL" id="AZEC01000013">
    <property type="protein sequence ID" value="KRL11114.1"/>
    <property type="molecule type" value="Genomic_DNA"/>
</dbReference>
<dbReference type="GO" id="GO:0003700">
    <property type="term" value="F:DNA-binding transcription factor activity"/>
    <property type="evidence" value="ECO:0007669"/>
    <property type="project" value="InterPro"/>
</dbReference>
<evidence type="ECO:0000313" key="6">
    <source>
        <dbReference type="Proteomes" id="UP000051330"/>
    </source>
</evidence>
<reference evidence="5 6" key="1">
    <citation type="journal article" date="2015" name="Genome Announc.">
        <title>Expanding the biotechnology potential of lactobacilli through comparative genomics of 213 strains and associated genera.</title>
        <authorList>
            <person name="Sun Z."/>
            <person name="Harris H.M."/>
            <person name="McCann A."/>
            <person name="Guo C."/>
            <person name="Argimon S."/>
            <person name="Zhang W."/>
            <person name="Yang X."/>
            <person name="Jeffery I.B."/>
            <person name="Cooney J.C."/>
            <person name="Kagawa T.F."/>
            <person name="Liu W."/>
            <person name="Song Y."/>
            <person name="Salvetti E."/>
            <person name="Wrobel A."/>
            <person name="Rasinkangas P."/>
            <person name="Parkhill J."/>
            <person name="Rea M.C."/>
            <person name="O'Sullivan O."/>
            <person name="Ritari J."/>
            <person name="Douillard F.P."/>
            <person name="Paul Ross R."/>
            <person name="Yang R."/>
            <person name="Briner A.E."/>
            <person name="Felis G.E."/>
            <person name="de Vos W.M."/>
            <person name="Barrangou R."/>
            <person name="Klaenhammer T.R."/>
            <person name="Caufield P.W."/>
            <person name="Cui Y."/>
            <person name="Zhang H."/>
            <person name="O'Toole P.W."/>
        </authorList>
    </citation>
    <scope>NUCLEOTIDE SEQUENCE [LARGE SCALE GENOMIC DNA]</scope>
    <source>
        <strain evidence="5 6">DSM 12744</strain>
    </source>
</reference>
<organism evidence="5 6">
    <name type="scientific">Schleiferilactobacillus perolens DSM 12744</name>
    <dbReference type="NCBI Taxonomy" id="1423792"/>
    <lineage>
        <taxon>Bacteria</taxon>
        <taxon>Bacillati</taxon>
        <taxon>Bacillota</taxon>
        <taxon>Bacilli</taxon>
        <taxon>Lactobacillales</taxon>
        <taxon>Lactobacillaceae</taxon>
        <taxon>Schleiferilactobacillus</taxon>
    </lineage>
</organism>
<dbReference type="Pfam" id="PF12802">
    <property type="entry name" value="MarR_2"/>
    <property type="match status" value="1"/>
</dbReference>